<dbReference type="KEGG" id="mpi:Mpet_0417"/>
<name>E1RGI0_METP4</name>
<accession>E1RGI0</accession>
<reference evidence="1 2" key="1">
    <citation type="journal article" date="2010" name="Stand. Genomic Sci.">
        <title>Complete genome sequence of Methanoplanus petrolearius type strain (SEBR 4847).</title>
        <authorList>
            <person name="Brambilla E."/>
            <person name="Djao O.D."/>
            <person name="Daligault H."/>
            <person name="Lapidus A."/>
            <person name="Lucas S."/>
            <person name="Hammon N."/>
            <person name="Nolan M."/>
            <person name="Tice H."/>
            <person name="Cheng J.F."/>
            <person name="Han C."/>
            <person name="Tapia R."/>
            <person name="Goodwin L."/>
            <person name="Pitluck S."/>
            <person name="Liolios K."/>
            <person name="Ivanova N."/>
            <person name="Mavromatis K."/>
            <person name="Mikhailova N."/>
            <person name="Pati A."/>
            <person name="Chen A."/>
            <person name="Palaniappan K."/>
            <person name="Land M."/>
            <person name="Hauser L."/>
            <person name="Chang Y.J."/>
            <person name="Jeffries C.D."/>
            <person name="Rohde M."/>
            <person name="Spring S."/>
            <person name="Sikorski J."/>
            <person name="Goker M."/>
            <person name="Woyke T."/>
            <person name="Bristow J."/>
            <person name="Eisen J.A."/>
            <person name="Markowitz V."/>
            <person name="Hugenholtz P."/>
            <person name="Kyrpides N.C."/>
            <person name="Klenk H.P."/>
        </authorList>
    </citation>
    <scope>NUCLEOTIDE SEQUENCE [LARGE SCALE GENOMIC DNA]</scope>
    <source>
        <strain evidence="2">DSM 11571 / OCM 486 / SEBR 4847</strain>
    </source>
</reference>
<protein>
    <submittedName>
        <fullName evidence="1">Uncharacterized protein</fullName>
    </submittedName>
</protein>
<dbReference type="AlphaFoldDB" id="E1RGI0"/>
<dbReference type="GeneID" id="58788794"/>
<proteinExistence type="predicted"/>
<evidence type="ECO:0000313" key="1">
    <source>
        <dbReference type="EMBL" id="ADN35191.1"/>
    </source>
</evidence>
<gene>
    <name evidence="1" type="ordered locus">Mpet_0417</name>
</gene>
<organism evidence="1 2">
    <name type="scientific">Methanolacinia petrolearia (strain DSM 11571 / OCM 486 / SEBR 4847)</name>
    <name type="common">Methanoplanus petrolearius</name>
    <dbReference type="NCBI Taxonomy" id="679926"/>
    <lineage>
        <taxon>Archaea</taxon>
        <taxon>Methanobacteriati</taxon>
        <taxon>Methanobacteriota</taxon>
        <taxon>Stenosarchaea group</taxon>
        <taxon>Methanomicrobia</taxon>
        <taxon>Methanomicrobiales</taxon>
        <taxon>Methanomicrobiaceae</taxon>
        <taxon>Methanolacinia</taxon>
    </lineage>
</organism>
<dbReference type="Proteomes" id="UP000006565">
    <property type="component" value="Chromosome"/>
</dbReference>
<dbReference type="HOGENOM" id="CLU_3021013_0_0_2"/>
<evidence type="ECO:0000313" key="2">
    <source>
        <dbReference type="Proteomes" id="UP000006565"/>
    </source>
</evidence>
<sequence>MEKKINACPLTAIDGENFLWLWIENYLSLLRYWNIWDILLYSSSESFSAFIPEIT</sequence>
<dbReference type="EMBL" id="CP002117">
    <property type="protein sequence ID" value="ADN35191.1"/>
    <property type="molecule type" value="Genomic_DNA"/>
</dbReference>
<dbReference type="RefSeq" id="WP_013328369.1">
    <property type="nucleotide sequence ID" value="NC_014507.1"/>
</dbReference>
<keyword evidence="2" id="KW-1185">Reference proteome</keyword>
<dbReference type="STRING" id="679926.Mpet_0417"/>